<evidence type="ECO:0000256" key="2">
    <source>
        <dbReference type="ARBA" id="ARBA00022741"/>
    </source>
</evidence>
<dbReference type="SUPFAM" id="SSF54211">
    <property type="entry name" value="Ribosomal protein S5 domain 2-like"/>
    <property type="match status" value="1"/>
</dbReference>
<keyword evidence="2" id="KW-0547">Nucleotide-binding</keyword>
<dbReference type="Pfam" id="PF00009">
    <property type="entry name" value="GTP_EFTU"/>
    <property type="match status" value="1"/>
</dbReference>
<feature type="domain" description="Elongation factor EFG" evidence="8">
    <location>
        <begin position="578"/>
        <end position="668"/>
    </location>
</feature>
<dbReference type="SMART" id="SM00889">
    <property type="entry name" value="EFG_IV"/>
    <property type="match status" value="1"/>
</dbReference>
<dbReference type="GO" id="GO:0003924">
    <property type="term" value="F:GTPase activity"/>
    <property type="evidence" value="ECO:0007669"/>
    <property type="project" value="InterPro"/>
</dbReference>
<gene>
    <name evidence="10" type="ORF">GGQ61_002367</name>
</gene>
<comment type="function">
    <text evidence="6">Catalyzes the GTP-dependent ribosomal translocation step during translation elongation. During this step, the ribosome changes from the pre-translocational (PRE) to the post-translocational (POST) state as the newly formed A-site-bound peptidyl-tRNA and P-site-bound deacylated tRNA move to the P and E sites, respectively. Catalyzes the coordinated movement of the two tRNA molecules, the mRNA and conformational changes in the ribosome.</text>
</comment>
<evidence type="ECO:0000256" key="4">
    <source>
        <dbReference type="ARBA" id="ARBA00022917"/>
    </source>
</evidence>
<dbReference type="CDD" id="cd04170">
    <property type="entry name" value="EF-G_bact"/>
    <property type="match status" value="1"/>
</dbReference>
<proteinExistence type="predicted"/>
<dbReference type="Gene3D" id="3.30.230.10">
    <property type="match status" value="1"/>
</dbReference>
<dbReference type="PANTHER" id="PTHR43261:SF7">
    <property type="entry name" value="ELONGATION FACTOR G-LIKE PROTEIN"/>
    <property type="match status" value="1"/>
</dbReference>
<dbReference type="GO" id="GO:0032790">
    <property type="term" value="P:ribosome disassembly"/>
    <property type="evidence" value="ECO:0007669"/>
    <property type="project" value="TreeGrafter"/>
</dbReference>
<evidence type="ECO:0000259" key="8">
    <source>
        <dbReference type="SMART" id="SM00838"/>
    </source>
</evidence>
<dbReference type="InterPro" id="IPR035647">
    <property type="entry name" value="EFG_III/V"/>
</dbReference>
<dbReference type="InterPro" id="IPR014721">
    <property type="entry name" value="Ribsml_uS5_D2-typ_fold_subgr"/>
</dbReference>
<dbReference type="EMBL" id="JACIDK010000003">
    <property type="protein sequence ID" value="MBB3891639.1"/>
    <property type="molecule type" value="Genomic_DNA"/>
</dbReference>
<evidence type="ECO:0000256" key="5">
    <source>
        <dbReference type="ARBA" id="ARBA00023134"/>
    </source>
</evidence>
<dbReference type="GO" id="GO:0003746">
    <property type="term" value="F:translation elongation factor activity"/>
    <property type="evidence" value="ECO:0007669"/>
    <property type="project" value="UniProtKB-KW"/>
</dbReference>
<sequence length="677" mass="72338">MGRPGSGAARAIALVGAAGAGKTTLMEAMLFAAGAIPRQGEVGSASVGDASPEARARGQSIEFNVAGFEFMGDRYAVIDCPGSPEFAGTEDYVLPAVDLAIIVADPNPMRAHLLQPIFKELEARRTPHAVFVNKIDQARGGLDELMAAMAPASGNRLVARQIPMVEKEHVTGFVDLALERAFIYRPGQPSQQVDLAGDMAALEADARFRMLEQLADFDDTLMEQLLSDLSPERDAVFADLVADLAQGLITPVFFGSALNGFGVRRLLKALRHETPDVVAAAARMGLDGPCTYIFKTSYAGQAGKIAYGRVMQGELADGQELTLGGGDKARASGLTTFSSPSGKKTDKALEGEVVAIGKLEAASPGMVVSMDGKARTLAQPAFPPATLFSMSISAKDRKDDVRLSAALNKLAEEDPAIVIAQDPATQETIVSGRGEAHLQVLLERLKRRFGVEAATGRPKVSYQESLRKPVTQRGRHKKQTGGHGQFGDVVLEIRPRARGEGFSFSQKITGGVVPKQWIPSVEQGVRDAMERGAFGFPVTDVEVVLVDGSYHSVDSSEMSFRAAGRLAMSEGLRAAAPYLLEPVEKLVIHAPQASTSKITQAVTARRGQILGFSPREGWSGWDEIEVCLPRAERQDLIQELRGLTQGLGEFTAEFDHMAELPGKLAEQVTKGGEQHVA</sequence>
<dbReference type="CDD" id="cd01434">
    <property type="entry name" value="EFG_mtEFG1_IV"/>
    <property type="match status" value="1"/>
</dbReference>
<dbReference type="Gene3D" id="3.40.50.300">
    <property type="entry name" value="P-loop containing nucleotide triphosphate hydrolases"/>
    <property type="match status" value="1"/>
</dbReference>
<feature type="domain" description="Translation elongation factor EFG/EF2" evidence="9">
    <location>
        <begin position="459"/>
        <end position="576"/>
    </location>
</feature>
<name>A0A840A0X4_9CAUL</name>
<dbReference type="RefSeq" id="WP_183772821.1">
    <property type="nucleotide sequence ID" value="NZ_JACIDK010000003.1"/>
</dbReference>
<keyword evidence="3 10" id="KW-0251">Elongation factor</keyword>
<dbReference type="InterPro" id="IPR027417">
    <property type="entry name" value="P-loop_NTPase"/>
</dbReference>
<evidence type="ECO:0000256" key="1">
    <source>
        <dbReference type="ARBA" id="ARBA00017872"/>
    </source>
</evidence>
<dbReference type="SUPFAM" id="SSF52540">
    <property type="entry name" value="P-loop containing nucleoside triphosphate hydrolases"/>
    <property type="match status" value="1"/>
</dbReference>
<dbReference type="Gene3D" id="3.30.70.870">
    <property type="entry name" value="Elongation Factor G (Translational Gtpase), domain 3"/>
    <property type="match status" value="1"/>
</dbReference>
<dbReference type="AlphaFoldDB" id="A0A840A0X4"/>
<dbReference type="InterPro" id="IPR020568">
    <property type="entry name" value="Ribosomal_Su5_D2-typ_SF"/>
</dbReference>
<dbReference type="InterPro" id="IPR000640">
    <property type="entry name" value="EFG_V-like"/>
</dbReference>
<dbReference type="SMART" id="SM00838">
    <property type="entry name" value="EFG_C"/>
    <property type="match status" value="1"/>
</dbReference>
<keyword evidence="5" id="KW-0342">GTP-binding</keyword>
<evidence type="ECO:0000256" key="6">
    <source>
        <dbReference type="ARBA" id="ARBA00024731"/>
    </source>
</evidence>
<feature type="region of interest" description="Disordered" evidence="7">
    <location>
        <begin position="460"/>
        <end position="484"/>
    </location>
</feature>
<dbReference type="PANTHER" id="PTHR43261">
    <property type="entry name" value="TRANSLATION ELONGATION FACTOR G-RELATED"/>
    <property type="match status" value="1"/>
</dbReference>
<dbReference type="InterPro" id="IPR041095">
    <property type="entry name" value="EFG_II"/>
</dbReference>
<keyword evidence="11" id="KW-1185">Reference proteome</keyword>
<evidence type="ECO:0000256" key="3">
    <source>
        <dbReference type="ARBA" id="ARBA00022768"/>
    </source>
</evidence>
<accession>A0A840A0X4</accession>
<evidence type="ECO:0000313" key="10">
    <source>
        <dbReference type="EMBL" id="MBB3891639.1"/>
    </source>
</evidence>
<dbReference type="CDD" id="cd01342">
    <property type="entry name" value="Translation_Factor_II_like"/>
    <property type="match status" value="1"/>
</dbReference>
<dbReference type="Proteomes" id="UP000530564">
    <property type="component" value="Unassembled WGS sequence"/>
</dbReference>
<dbReference type="Gene3D" id="3.30.70.240">
    <property type="match status" value="1"/>
</dbReference>
<dbReference type="InterPro" id="IPR005517">
    <property type="entry name" value="Transl_elong_EFG/EF2_IV"/>
</dbReference>
<dbReference type="CDD" id="cd03713">
    <property type="entry name" value="EFG_mtEFG_C"/>
    <property type="match status" value="1"/>
</dbReference>
<keyword evidence="4" id="KW-0648">Protein biosynthesis</keyword>
<dbReference type="SUPFAM" id="SSF54980">
    <property type="entry name" value="EF-G C-terminal domain-like"/>
    <property type="match status" value="2"/>
</dbReference>
<dbReference type="InterPro" id="IPR035649">
    <property type="entry name" value="EFG_V"/>
</dbReference>
<dbReference type="CDD" id="cd16262">
    <property type="entry name" value="EFG_III"/>
    <property type="match status" value="1"/>
</dbReference>
<dbReference type="InterPro" id="IPR047872">
    <property type="entry name" value="EFG_IV"/>
</dbReference>
<dbReference type="GO" id="GO:0005525">
    <property type="term" value="F:GTP binding"/>
    <property type="evidence" value="ECO:0007669"/>
    <property type="project" value="UniProtKB-KW"/>
</dbReference>
<dbReference type="Pfam" id="PF00679">
    <property type="entry name" value="EFG_C"/>
    <property type="match status" value="1"/>
</dbReference>
<dbReference type="SUPFAM" id="SSF50447">
    <property type="entry name" value="Translation proteins"/>
    <property type="match status" value="1"/>
</dbReference>
<dbReference type="Gene3D" id="2.40.30.10">
    <property type="entry name" value="Translation factors"/>
    <property type="match status" value="1"/>
</dbReference>
<dbReference type="Pfam" id="PF03764">
    <property type="entry name" value="EFG_IV"/>
    <property type="match status" value="1"/>
</dbReference>
<reference evidence="10 11" key="1">
    <citation type="submission" date="2020-08" db="EMBL/GenBank/DDBJ databases">
        <title>Genomic Encyclopedia of Type Strains, Phase IV (KMG-IV): sequencing the most valuable type-strain genomes for metagenomic binning, comparative biology and taxonomic classification.</title>
        <authorList>
            <person name="Goeker M."/>
        </authorList>
    </citation>
    <scope>NUCLEOTIDE SEQUENCE [LARGE SCALE GENOMIC DNA]</scope>
    <source>
        <strain evidence="10 11">DSM 21793</strain>
    </source>
</reference>
<organism evidence="10 11">
    <name type="scientific">Phenylobacterium haematophilum</name>
    <dbReference type="NCBI Taxonomy" id="98513"/>
    <lineage>
        <taxon>Bacteria</taxon>
        <taxon>Pseudomonadati</taxon>
        <taxon>Pseudomonadota</taxon>
        <taxon>Alphaproteobacteria</taxon>
        <taxon>Caulobacterales</taxon>
        <taxon>Caulobacteraceae</taxon>
        <taxon>Phenylobacterium</taxon>
    </lineage>
</organism>
<evidence type="ECO:0000259" key="9">
    <source>
        <dbReference type="SMART" id="SM00889"/>
    </source>
</evidence>
<dbReference type="InterPro" id="IPR053905">
    <property type="entry name" value="EF-G-like_DII"/>
</dbReference>
<comment type="caution">
    <text evidence="10">The sequence shown here is derived from an EMBL/GenBank/DDBJ whole genome shotgun (WGS) entry which is preliminary data.</text>
</comment>
<dbReference type="Pfam" id="PF14492">
    <property type="entry name" value="EFG_III"/>
    <property type="match status" value="1"/>
</dbReference>
<dbReference type="InterPro" id="IPR000795">
    <property type="entry name" value="T_Tr_GTP-bd_dom"/>
</dbReference>
<evidence type="ECO:0000256" key="7">
    <source>
        <dbReference type="SAM" id="MobiDB-lite"/>
    </source>
</evidence>
<dbReference type="InterPro" id="IPR009000">
    <property type="entry name" value="Transl_B-barrel_sf"/>
</dbReference>
<evidence type="ECO:0000313" key="11">
    <source>
        <dbReference type="Proteomes" id="UP000530564"/>
    </source>
</evidence>
<dbReference type="PRINTS" id="PR01037">
    <property type="entry name" value="TCRTETOQM"/>
</dbReference>
<protein>
    <recommendedName>
        <fullName evidence="1">Elongation factor G</fullName>
    </recommendedName>
</protein>
<dbReference type="GO" id="GO:0097216">
    <property type="term" value="F:guanosine tetraphosphate binding"/>
    <property type="evidence" value="ECO:0007669"/>
    <property type="project" value="UniProtKB-ARBA"/>
</dbReference>
<dbReference type="NCBIfam" id="NF009379">
    <property type="entry name" value="PRK12740.1-3"/>
    <property type="match status" value="1"/>
</dbReference>
<dbReference type="InterPro" id="IPR009022">
    <property type="entry name" value="EFG_III"/>
</dbReference>
<dbReference type="Pfam" id="PF22042">
    <property type="entry name" value="EF-G_D2"/>
    <property type="match status" value="1"/>
</dbReference>